<evidence type="ECO:0000256" key="2">
    <source>
        <dbReference type="ARBA" id="ARBA00009677"/>
    </source>
</evidence>
<comment type="similarity">
    <text evidence="2 6">Belongs to the flagella basal body rod proteins family.</text>
</comment>
<evidence type="ECO:0000313" key="7">
    <source>
        <dbReference type="EMBL" id="HEN41158.1"/>
    </source>
</evidence>
<keyword evidence="7" id="KW-0282">Flagellum</keyword>
<evidence type="ECO:0000256" key="3">
    <source>
        <dbReference type="ARBA" id="ARBA00014376"/>
    </source>
</evidence>
<dbReference type="GO" id="GO:0030694">
    <property type="term" value="C:bacterial-type flagellum basal body, rod"/>
    <property type="evidence" value="ECO:0007669"/>
    <property type="project" value="InterPro"/>
</dbReference>
<evidence type="ECO:0000256" key="1">
    <source>
        <dbReference type="ARBA" id="ARBA00004117"/>
    </source>
</evidence>
<comment type="function">
    <text evidence="5 6">Structural component of flagellum, the bacterial motility apparatus. Part of the rod structure of flagellar basal body.</text>
</comment>
<dbReference type="PIRSF" id="PIRSF002889">
    <property type="entry name" value="Rod_FlgB"/>
    <property type="match status" value="1"/>
</dbReference>
<dbReference type="AlphaFoldDB" id="A0A831XKF7"/>
<gene>
    <name evidence="7" type="primary">flgB</name>
    <name evidence="7" type="ORF">ENQ87_02095</name>
</gene>
<keyword evidence="4 6" id="KW-0975">Bacterial flagellum</keyword>
<reference evidence="7" key="1">
    <citation type="journal article" date="2020" name="mSystems">
        <title>Genome- and Community-Level Interaction Insights into Carbon Utilization and Element Cycling Functions of Hydrothermarchaeota in Hydrothermal Sediment.</title>
        <authorList>
            <person name="Zhou Z."/>
            <person name="Liu Y."/>
            <person name="Xu W."/>
            <person name="Pan J."/>
            <person name="Luo Z.H."/>
            <person name="Li M."/>
        </authorList>
    </citation>
    <scope>NUCLEOTIDE SEQUENCE [LARGE SCALE GENOMIC DNA]</scope>
    <source>
        <strain evidence="7">SpSt-349</strain>
    </source>
</reference>
<dbReference type="NCBIfam" id="TIGR01396">
    <property type="entry name" value="FlgB"/>
    <property type="match status" value="1"/>
</dbReference>
<comment type="subcellular location">
    <subcellularLocation>
        <location evidence="1 6">Bacterial flagellum basal body</location>
    </subcellularLocation>
</comment>
<protein>
    <recommendedName>
        <fullName evidence="3 6">Flagellar basal body rod protein FlgB</fullName>
    </recommendedName>
</protein>
<dbReference type="EMBL" id="DSOV01000007">
    <property type="protein sequence ID" value="HEN41158.1"/>
    <property type="molecule type" value="Genomic_DNA"/>
</dbReference>
<name>A0A831XKF7_GEOME</name>
<keyword evidence="7" id="KW-0966">Cell projection</keyword>
<accession>A0A831XKF7</accession>
<dbReference type="GO" id="GO:0071973">
    <property type="term" value="P:bacterial-type flagellum-dependent cell motility"/>
    <property type="evidence" value="ECO:0007669"/>
    <property type="project" value="InterPro"/>
</dbReference>
<proteinExistence type="inferred from homology"/>
<dbReference type="InterPro" id="IPR006300">
    <property type="entry name" value="FlgB"/>
</dbReference>
<evidence type="ECO:0000256" key="5">
    <source>
        <dbReference type="ARBA" id="ARBA00024934"/>
    </source>
</evidence>
<comment type="subunit">
    <text evidence="6">The basal body constitutes a major portion of the flagellar organelle and consists of a number of rings mounted on a central rod.</text>
</comment>
<sequence length="140" mass="15185">MPIDNIFGTTVNLLAKSIDLRSRNHTMISANLANVETPNYTPTSLSFEDQLKGAVKGKKGGSPALTHPKHIPLKGQNDSIQQVQGLVIETPSLSPGKDGNGVELEAEMSRMAENQIMYNASIQILAKKFEGLKSAIRENK</sequence>
<evidence type="ECO:0000256" key="6">
    <source>
        <dbReference type="PIRNR" id="PIRNR002889"/>
    </source>
</evidence>
<evidence type="ECO:0000256" key="4">
    <source>
        <dbReference type="ARBA" id="ARBA00023143"/>
    </source>
</evidence>
<keyword evidence="7" id="KW-0969">Cilium</keyword>
<comment type="caution">
    <text evidence="7">The sequence shown here is derived from an EMBL/GenBank/DDBJ whole genome shotgun (WGS) entry which is preliminary data.</text>
</comment>
<organism evidence="7">
    <name type="scientific">Geobacter metallireducens</name>
    <dbReference type="NCBI Taxonomy" id="28232"/>
    <lineage>
        <taxon>Bacteria</taxon>
        <taxon>Pseudomonadati</taxon>
        <taxon>Thermodesulfobacteriota</taxon>
        <taxon>Desulfuromonadia</taxon>
        <taxon>Geobacterales</taxon>
        <taxon>Geobacteraceae</taxon>
        <taxon>Geobacter</taxon>
    </lineage>
</organism>